<gene>
    <name evidence="1" type="ORF">ABT39_MTgene1114</name>
</gene>
<proteinExistence type="predicted"/>
<name>A0A101M5J7_PICGL</name>
<dbReference type="EMBL" id="LKAM01000001">
    <property type="protein sequence ID" value="KUM51267.1"/>
    <property type="molecule type" value="Genomic_DNA"/>
</dbReference>
<comment type="caution">
    <text evidence="1">The sequence shown here is derived from an EMBL/GenBank/DDBJ whole genome shotgun (WGS) entry which is preliminary data.</text>
</comment>
<organism evidence="1">
    <name type="scientific">Picea glauca</name>
    <name type="common">White spruce</name>
    <name type="synonym">Pinus glauca</name>
    <dbReference type="NCBI Taxonomy" id="3330"/>
    <lineage>
        <taxon>Eukaryota</taxon>
        <taxon>Viridiplantae</taxon>
        <taxon>Streptophyta</taxon>
        <taxon>Embryophyta</taxon>
        <taxon>Tracheophyta</taxon>
        <taxon>Spermatophyta</taxon>
        <taxon>Pinopsida</taxon>
        <taxon>Pinidae</taxon>
        <taxon>Conifers I</taxon>
        <taxon>Pinales</taxon>
        <taxon>Pinaceae</taxon>
        <taxon>Picea</taxon>
    </lineage>
</organism>
<accession>A0A101M5J7</accession>
<evidence type="ECO:0000313" key="1">
    <source>
        <dbReference type="EMBL" id="KUM51267.1"/>
    </source>
</evidence>
<protein>
    <submittedName>
        <fullName evidence="1">Uncharacterized protein</fullName>
    </submittedName>
</protein>
<reference evidence="1" key="1">
    <citation type="journal article" date="2015" name="Genome Biol. Evol.">
        <title>Organellar Genomes of White Spruce (Picea glauca): Assembly and Annotation.</title>
        <authorList>
            <person name="Jackman S.D."/>
            <person name="Warren R.L."/>
            <person name="Gibb E.A."/>
            <person name="Vandervalk B.P."/>
            <person name="Mohamadi H."/>
            <person name="Chu J."/>
            <person name="Raymond A."/>
            <person name="Pleasance S."/>
            <person name="Coope R."/>
            <person name="Wildung M.R."/>
            <person name="Ritland C.E."/>
            <person name="Bousquet J."/>
            <person name="Jones S.J."/>
            <person name="Bohlmann J."/>
            <person name="Birol I."/>
        </authorList>
    </citation>
    <scope>NUCLEOTIDE SEQUENCE [LARGE SCALE GENOMIC DNA]</scope>
    <source>
        <tissue evidence="1">Flushing bud</tissue>
    </source>
</reference>
<geneLocation type="mitochondrion" evidence="1"/>
<keyword evidence="1" id="KW-0496">Mitochondrion</keyword>
<dbReference type="AlphaFoldDB" id="A0A101M5J7"/>
<sequence>MPLEPMTTEAMMSHPVVPYRLFDLMLTLLPK</sequence>